<keyword evidence="3" id="KW-1185">Reference proteome</keyword>
<evidence type="ECO:0000313" key="3">
    <source>
        <dbReference type="Proteomes" id="UP001205843"/>
    </source>
</evidence>
<feature type="domain" description="DUF4426" evidence="1">
    <location>
        <begin position="56"/>
        <end position="171"/>
    </location>
</feature>
<reference evidence="2" key="1">
    <citation type="submission" date="2022-03" db="EMBL/GenBank/DDBJ databases">
        <title>Genomic Encyclopedia of Type Strains, Phase III (KMG-III): the genomes of soil and plant-associated and newly described type strains.</title>
        <authorList>
            <person name="Whitman W."/>
        </authorList>
    </citation>
    <scope>NUCLEOTIDE SEQUENCE</scope>
    <source>
        <strain evidence="2">ANL 6-2</strain>
    </source>
</reference>
<dbReference type="AlphaFoldDB" id="A0AAE3G443"/>
<dbReference type="Pfam" id="PF14467">
    <property type="entry name" value="DUF4426"/>
    <property type="match status" value="1"/>
</dbReference>
<evidence type="ECO:0000259" key="1">
    <source>
        <dbReference type="Pfam" id="PF14467"/>
    </source>
</evidence>
<proteinExistence type="predicted"/>
<dbReference type="RefSeq" id="WP_253478864.1">
    <property type="nucleotide sequence ID" value="NZ_JALJXV010000006.1"/>
</dbReference>
<sequence length="179" mass="19471">MNIVQGNTVHNVALSVVMLVGLAGCDGTEQVDNSAETQESVEQSAGDQQPLGHVVEFDDFTVQANVVRAHVLPEAMTQRYGIEPESDLVLLNLVVLDNRQDQAAVPADLTVKHENLSGHGETIDMRAVEADGHVSYFGTVDASGQRNFEFIIEAQPEGADEPLHMTFNVQLEAFELDED</sequence>
<dbReference type="InterPro" id="IPR025218">
    <property type="entry name" value="DUF4426"/>
</dbReference>
<organism evidence="2 3">
    <name type="scientific">Natronocella acetinitrilica</name>
    <dbReference type="NCBI Taxonomy" id="414046"/>
    <lineage>
        <taxon>Bacteria</taxon>
        <taxon>Pseudomonadati</taxon>
        <taxon>Pseudomonadota</taxon>
        <taxon>Gammaproteobacteria</taxon>
        <taxon>Chromatiales</taxon>
        <taxon>Ectothiorhodospiraceae</taxon>
        <taxon>Natronocella</taxon>
    </lineage>
</organism>
<gene>
    <name evidence="2" type="ORF">J2T57_002571</name>
</gene>
<dbReference type="EMBL" id="JALJXV010000006">
    <property type="protein sequence ID" value="MCP1675421.1"/>
    <property type="molecule type" value="Genomic_DNA"/>
</dbReference>
<evidence type="ECO:0000313" key="2">
    <source>
        <dbReference type="EMBL" id="MCP1675421.1"/>
    </source>
</evidence>
<dbReference type="Proteomes" id="UP001205843">
    <property type="component" value="Unassembled WGS sequence"/>
</dbReference>
<dbReference type="Gene3D" id="2.60.40.3340">
    <property type="entry name" value="Domain of unknown function DUF4426"/>
    <property type="match status" value="1"/>
</dbReference>
<name>A0AAE3G443_9GAMM</name>
<comment type="caution">
    <text evidence="2">The sequence shown here is derived from an EMBL/GenBank/DDBJ whole genome shotgun (WGS) entry which is preliminary data.</text>
</comment>
<accession>A0AAE3G443</accession>
<protein>
    <recommendedName>
        <fullName evidence="1">DUF4426 domain-containing protein</fullName>
    </recommendedName>
</protein>